<feature type="domain" description="NADH:flavin oxidoreductase/NADH oxidase N-terminal" evidence="4">
    <location>
        <begin position="12"/>
        <end position="341"/>
    </location>
</feature>
<dbReference type="EC" id="1.-.-.-" evidence="5"/>
<organism evidence="5 6">
    <name type="scientific">Stieleria varia</name>
    <dbReference type="NCBI Taxonomy" id="2528005"/>
    <lineage>
        <taxon>Bacteria</taxon>
        <taxon>Pseudomonadati</taxon>
        <taxon>Planctomycetota</taxon>
        <taxon>Planctomycetia</taxon>
        <taxon>Pirellulales</taxon>
        <taxon>Pirellulaceae</taxon>
        <taxon>Stieleria</taxon>
    </lineage>
</organism>
<dbReference type="Gene3D" id="3.20.20.70">
    <property type="entry name" value="Aldolase class I"/>
    <property type="match status" value="1"/>
</dbReference>
<dbReference type="AlphaFoldDB" id="A0A5C6AQF1"/>
<proteinExistence type="inferred from homology"/>
<dbReference type="OrthoDB" id="9772736at2"/>
<keyword evidence="6" id="KW-1185">Reference proteome</keyword>
<comment type="cofactor">
    <cofactor evidence="1">
        <name>FMN</name>
        <dbReference type="ChEBI" id="CHEBI:58210"/>
    </cofactor>
</comment>
<name>A0A5C6AQF1_9BACT</name>
<dbReference type="Proteomes" id="UP000320176">
    <property type="component" value="Unassembled WGS sequence"/>
</dbReference>
<comment type="similarity">
    <text evidence="2">Belongs to the NADH:flavin oxidoreductase/NADH oxidase family.</text>
</comment>
<dbReference type="InterPro" id="IPR013785">
    <property type="entry name" value="Aldolase_TIM"/>
</dbReference>
<dbReference type="Pfam" id="PF00724">
    <property type="entry name" value="Oxidored_FMN"/>
    <property type="match status" value="1"/>
</dbReference>
<dbReference type="FunFam" id="3.20.20.70:FF:000059">
    <property type="entry name" value="N-ethylmaleimide reductase, FMN-linked"/>
    <property type="match status" value="1"/>
</dbReference>
<evidence type="ECO:0000256" key="2">
    <source>
        <dbReference type="ARBA" id="ARBA00005979"/>
    </source>
</evidence>
<evidence type="ECO:0000313" key="5">
    <source>
        <dbReference type="EMBL" id="TWU01296.1"/>
    </source>
</evidence>
<dbReference type="GO" id="GO:0005829">
    <property type="term" value="C:cytosol"/>
    <property type="evidence" value="ECO:0007669"/>
    <property type="project" value="UniProtKB-ARBA"/>
</dbReference>
<dbReference type="GO" id="GO:0010181">
    <property type="term" value="F:FMN binding"/>
    <property type="evidence" value="ECO:0007669"/>
    <property type="project" value="InterPro"/>
</dbReference>
<accession>A0A5C6AQF1</accession>
<dbReference type="InterPro" id="IPR001155">
    <property type="entry name" value="OxRdtase_FMN_N"/>
</dbReference>
<gene>
    <name evidence="5" type="primary">nemA</name>
    <name evidence="5" type="ORF">Pla52n_46700</name>
</gene>
<evidence type="ECO:0000256" key="3">
    <source>
        <dbReference type="ARBA" id="ARBA00023002"/>
    </source>
</evidence>
<dbReference type="EMBL" id="SJPN01000005">
    <property type="protein sequence ID" value="TWU01296.1"/>
    <property type="molecule type" value="Genomic_DNA"/>
</dbReference>
<evidence type="ECO:0000313" key="6">
    <source>
        <dbReference type="Proteomes" id="UP000320176"/>
    </source>
</evidence>
<dbReference type="SUPFAM" id="SSF51395">
    <property type="entry name" value="FMN-linked oxidoreductases"/>
    <property type="match status" value="1"/>
</dbReference>
<dbReference type="RefSeq" id="WP_146521738.1">
    <property type="nucleotide sequence ID" value="NZ_CP151726.1"/>
</dbReference>
<dbReference type="CDD" id="cd02933">
    <property type="entry name" value="OYE_like_FMN"/>
    <property type="match status" value="1"/>
</dbReference>
<comment type="caution">
    <text evidence="5">The sequence shown here is derived from an EMBL/GenBank/DDBJ whole genome shotgun (WGS) entry which is preliminary data.</text>
</comment>
<sequence>MKQPAPHLLSEFQWGGLTAKNRVVMSPMTRGRAGATMTANSMMAQYYAQRASAGVIITEGTFVSQEAVGWNHAPGIWTDQQGDAWKQVVHAVHEKEGTPIFLQLWHTGRASHSDFHNGSLPVAPSPIRHEGDAIHTPSGHKKPHEIPRALKTDEIPRLVEDYRKAAERAKFAGFDGVEIHSANGYLLDEFLQSKTNHRTDQYGGSVENRFRLLREILDACQKVFDASRIGVRISPNGSFNDMGSPDFRETFLYAAEQLNKVPLAWLDVLDGLAFGFHELGEPITLSDIRGVYRGRLMANCGYDREQAEKVIKDGLADFVAFGRPYLSNPDLVERFANGWELNDVAPQRVWYSRGAQGYIDFPTYRESGPKGVSTSR</sequence>
<evidence type="ECO:0000259" key="4">
    <source>
        <dbReference type="Pfam" id="PF00724"/>
    </source>
</evidence>
<dbReference type="PANTHER" id="PTHR22893:SF91">
    <property type="entry name" value="NADPH DEHYDROGENASE 2-RELATED"/>
    <property type="match status" value="1"/>
</dbReference>
<dbReference type="GO" id="GO:0016628">
    <property type="term" value="F:oxidoreductase activity, acting on the CH-CH group of donors, NAD or NADP as acceptor"/>
    <property type="evidence" value="ECO:0007669"/>
    <property type="project" value="UniProtKB-ARBA"/>
</dbReference>
<keyword evidence="3 5" id="KW-0560">Oxidoreductase</keyword>
<dbReference type="InterPro" id="IPR045247">
    <property type="entry name" value="Oye-like"/>
</dbReference>
<evidence type="ECO:0000256" key="1">
    <source>
        <dbReference type="ARBA" id="ARBA00001917"/>
    </source>
</evidence>
<reference evidence="5 6" key="1">
    <citation type="submission" date="2019-02" db="EMBL/GenBank/DDBJ databases">
        <title>Deep-cultivation of Planctomycetes and their phenomic and genomic characterization uncovers novel biology.</title>
        <authorList>
            <person name="Wiegand S."/>
            <person name="Jogler M."/>
            <person name="Boedeker C."/>
            <person name="Pinto D."/>
            <person name="Vollmers J."/>
            <person name="Rivas-Marin E."/>
            <person name="Kohn T."/>
            <person name="Peeters S.H."/>
            <person name="Heuer A."/>
            <person name="Rast P."/>
            <person name="Oberbeckmann S."/>
            <person name="Bunk B."/>
            <person name="Jeske O."/>
            <person name="Meyerdierks A."/>
            <person name="Storesund J.E."/>
            <person name="Kallscheuer N."/>
            <person name="Luecker S."/>
            <person name="Lage O.M."/>
            <person name="Pohl T."/>
            <person name="Merkel B.J."/>
            <person name="Hornburger P."/>
            <person name="Mueller R.-W."/>
            <person name="Bruemmer F."/>
            <person name="Labrenz M."/>
            <person name="Spormann A.M."/>
            <person name="Op Den Camp H."/>
            <person name="Overmann J."/>
            <person name="Amann R."/>
            <person name="Jetten M.S.M."/>
            <person name="Mascher T."/>
            <person name="Medema M.H."/>
            <person name="Devos D.P."/>
            <person name="Kaster A.-K."/>
            <person name="Ovreas L."/>
            <person name="Rohde M."/>
            <person name="Galperin M.Y."/>
            <person name="Jogler C."/>
        </authorList>
    </citation>
    <scope>NUCLEOTIDE SEQUENCE [LARGE SCALE GENOMIC DNA]</scope>
    <source>
        <strain evidence="5 6">Pla52n</strain>
    </source>
</reference>
<protein>
    <submittedName>
        <fullName evidence="5">N-ethylmaleimide reductase</fullName>
        <ecNumber evidence="5">1.-.-.-</ecNumber>
    </submittedName>
</protein>
<dbReference type="PANTHER" id="PTHR22893">
    <property type="entry name" value="NADH OXIDOREDUCTASE-RELATED"/>
    <property type="match status" value="1"/>
</dbReference>